<proteinExistence type="predicted"/>
<accession>A0A1X7BQ96</accession>
<organism evidence="1 2">
    <name type="scientific">Roseovarius aestuarii</name>
    <dbReference type="NCBI Taxonomy" id="475083"/>
    <lineage>
        <taxon>Bacteria</taxon>
        <taxon>Pseudomonadati</taxon>
        <taxon>Pseudomonadota</taxon>
        <taxon>Alphaproteobacteria</taxon>
        <taxon>Rhodobacterales</taxon>
        <taxon>Roseobacteraceae</taxon>
        <taxon>Roseovarius</taxon>
    </lineage>
</organism>
<protein>
    <submittedName>
        <fullName evidence="1">Uncharacterized protein</fullName>
    </submittedName>
</protein>
<evidence type="ECO:0000313" key="1">
    <source>
        <dbReference type="EMBL" id="SMC11818.1"/>
    </source>
</evidence>
<name>A0A1X7BQ96_9RHOB</name>
<evidence type="ECO:0000313" key="2">
    <source>
        <dbReference type="Proteomes" id="UP000193224"/>
    </source>
</evidence>
<gene>
    <name evidence="1" type="ORF">ROA7745_01637</name>
</gene>
<dbReference type="OrthoDB" id="7872932at2"/>
<dbReference type="AlphaFoldDB" id="A0A1X7BQ96"/>
<dbReference type="EMBL" id="FWXB01000004">
    <property type="protein sequence ID" value="SMC11818.1"/>
    <property type="molecule type" value="Genomic_DNA"/>
</dbReference>
<sequence length="161" mass="17555">MAALRVLSIAVASGRAGYVFMQGTQLLDWGITVKGVKTGNDLVGFVQKLVNDLKPDVVVTEKCDDRCRKGGHSRELIASIAELASHNEVLDVSVPRPRNFTSKYEEATHLVKRYPDVAGYLPECKRRIFEFEPRGMIIFEAVALAEAVILGPPDALAAAMG</sequence>
<reference evidence="1 2" key="1">
    <citation type="submission" date="2017-03" db="EMBL/GenBank/DDBJ databases">
        <authorList>
            <person name="Afonso C.L."/>
            <person name="Miller P.J."/>
            <person name="Scott M.A."/>
            <person name="Spackman E."/>
            <person name="Goraichik I."/>
            <person name="Dimitrov K.M."/>
            <person name="Suarez D.L."/>
            <person name="Swayne D.E."/>
        </authorList>
    </citation>
    <scope>NUCLEOTIDE SEQUENCE [LARGE SCALE GENOMIC DNA]</scope>
    <source>
        <strain evidence="1 2">CECT 7745</strain>
    </source>
</reference>
<dbReference type="Proteomes" id="UP000193224">
    <property type="component" value="Unassembled WGS sequence"/>
</dbReference>
<dbReference type="RefSeq" id="WP_085799771.1">
    <property type="nucleotide sequence ID" value="NZ_FWXB01000004.1"/>
</dbReference>
<keyword evidence="2" id="KW-1185">Reference proteome</keyword>